<organism evidence="2 3">
    <name type="scientific">Brassica cretica</name>
    <name type="common">Mustard</name>
    <dbReference type="NCBI Taxonomy" id="69181"/>
    <lineage>
        <taxon>Eukaryota</taxon>
        <taxon>Viridiplantae</taxon>
        <taxon>Streptophyta</taxon>
        <taxon>Embryophyta</taxon>
        <taxon>Tracheophyta</taxon>
        <taxon>Spermatophyta</taxon>
        <taxon>Magnoliopsida</taxon>
        <taxon>eudicotyledons</taxon>
        <taxon>Gunneridae</taxon>
        <taxon>Pentapetalae</taxon>
        <taxon>rosids</taxon>
        <taxon>malvids</taxon>
        <taxon>Brassicales</taxon>
        <taxon>Brassicaceae</taxon>
        <taxon>Brassiceae</taxon>
        <taxon>Brassica</taxon>
    </lineage>
</organism>
<dbReference type="EMBL" id="QGKX02001290">
    <property type="protein sequence ID" value="KAF3538922.1"/>
    <property type="molecule type" value="Genomic_DNA"/>
</dbReference>
<comment type="caution">
    <text evidence="2">The sequence shown here is derived from an EMBL/GenBank/DDBJ whole genome shotgun (WGS) entry which is preliminary data.</text>
</comment>
<sequence length="79" mass="8193">MTSASASVFVTPPPLPPLLTPPPLPLLVVLPPQHPLSHPSPLVHFHSGRGLAGSEGGVGLSDSFENIVKSDGEPVKEEE</sequence>
<evidence type="ECO:0000256" key="1">
    <source>
        <dbReference type="SAM" id="MobiDB-lite"/>
    </source>
</evidence>
<protein>
    <submittedName>
        <fullName evidence="2">Uncharacterized protein</fullName>
    </submittedName>
</protein>
<gene>
    <name evidence="2" type="ORF">F2Q69_00023798</name>
</gene>
<reference evidence="2" key="1">
    <citation type="submission" date="2019-12" db="EMBL/GenBank/DDBJ databases">
        <title>Genome sequencing and annotation of Brassica cretica.</title>
        <authorList>
            <person name="Studholme D.J."/>
            <person name="Sarris P."/>
        </authorList>
    </citation>
    <scope>NUCLEOTIDE SEQUENCE</scope>
    <source>
        <strain evidence="2">PFS-109/04</strain>
        <tissue evidence="2">Leaf</tissue>
    </source>
</reference>
<evidence type="ECO:0000313" key="2">
    <source>
        <dbReference type="EMBL" id="KAF3538922.1"/>
    </source>
</evidence>
<name>A0A8S9QGU9_BRACR</name>
<evidence type="ECO:0000313" key="3">
    <source>
        <dbReference type="Proteomes" id="UP000712600"/>
    </source>
</evidence>
<accession>A0A8S9QGU9</accession>
<feature type="region of interest" description="Disordered" evidence="1">
    <location>
        <begin position="54"/>
        <end position="79"/>
    </location>
</feature>
<proteinExistence type="predicted"/>
<dbReference type="Proteomes" id="UP000712600">
    <property type="component" value="Unassembled WGS sequence"/>
</dbReference>
<feature type="compositionally biased region" description="Basic and acidic residues" evidence="1">
    <location>
        <begin position="68"/>
        <end position="79"/>
    </location>
</feature>
<dbReference type="AlphaFoldDB" id="A0A8S9QGU9"/>